<accession>A0A2N0X726</accession>
<gene>
    <name evidence="3" type="ORF">CXB45_06750</name>
</gene>
<dbReference type="AlphaFoldDB" id="A0A2N0X726"/>
<sequence>MRWSVELSRDAARVLRKLDPQTSRRIRRALKAIESLDDPRARGKALTGRLAGLWRYRVGDYRLVCDLVDSRLVVVVIEVGHRSHVYDY</sequence>
<dbReference type="NCBIfam" id="TIGR02385">
    <property type="entry name" value="RelE_StbE"/>
    <property type="match status" value="1"/>
</dbReference>
<dbReference type="RefSeq" id="WP_101173770.1">
    <property type="nucleotide sequence ID" value="NZ_JAKRKB010000010.1"/>
</dbReference>
<dbReference type="PANTHER" id="PTHR35601">
    <property type="entry name" value="TOXIN RELE"/>
    <property type="match status" value="1"/>
</dbReference>
<dbReference type="InterPro" id="IPR035093">
    <property type="entry name" value="RelE/ParE_toxin_dom_sf"/>
</dbReference>
<comment type="caution">
    <text evidence="3">The sequence shown here is derived from an EMBL/GenBank/DDBJ whole genome shotgun (WGS) entry which is preliminary data.</text>
</comment>
<dbReference type="OrthoDB" id="5326046at2"/>
<reference evidence="3 4" key="1">
    <citation type="submission" date="2017-12" db="EMBL/GenBank/DDBJ databases">
        <title>Corynebacterium mastitidis 16-1433 Genome.</title>
        <authorList>
            <person name="Gulvik C.A."/>
        </authorList>
    </citation>
    <scope>NUCLEOTIDE SEQUENCE [LARGE SCALE GENOMIC DNA]</scope>
    <source>
        <strain evidence="3 4">16-1433</strain>
    </source>
</reference>
<dbReference type="Pfam" id="PF05016">
    <property type="entry name" value="ParE_toxin"/>
    <property type="match status" value="1"/>
</dbReference>
<dbReference type="SUPFAM" id="SSF143011">
    <property type="entry name" value="RelE-like"/>
    <property type="match status" value="1"/>
</dbReference>
<dbReference type="PANTHER" id="PTHR35601:SF1">
    <property type="entry name" value="TOXIN RELE"/>
    <property type="match status" value="1"/>
</dbReference>
<dbReference type="InterPro" id="IPR007712">
    <property type="entry name" value="RelE/ParE_toxin"/>
</dbReference>
<evidence type="ECO:0000256" key="1">
    <source>
        <dbReference type="ARBA" id="ARBA00006226"/>
    </source>
</evidence>
<dbReference type="EMBL" id="PJAF01000017">
    <property type="protein sequence ID" value="PKF68497.1"/>
    <property type="molecule type" value="Genomic_DNA"/>
</dbReference>
<dbReference type="Gene3D" id="3.30.2310.20">
    <property type="entry name" value="RelE-like"/>
    <property type="match status" value="1"/>
</dbReference>
<evidence type="ECO:0000313" key="3">
    <source>
        <dbReference type="EMBL" id="PKF68497.1"/>
    </source>
</evidence>
<evidence type="ECO:0000313" key="4">
    <source>
        <dbReference type="Proteomes" id="UP000233249"/>
    </source>
</evidence>
<keyword evidence="2" id="KW-1277">Toxin-antitoxin system</keyword>
<dbReference type="Proteomes" id="UP000233249">
    <property type="component" value="Unassembled WGS sequence"/>
</dbReference>
<evidence type="ECO:0000256" key="2">
    <source>
        <dbReference type="ARBA" id="ARBA00022649"/>
    </source>
</evidence>
<comment type="similarity">
    <text evidence="1">Belongs to the RelE toxin family.</text>
</comment>
<organism evidence="3 4">
    <name type="scientific">Corynebacterium mastitidis</name>
    <dbReference type="NCBI Taxonomy" id="161890"/>
    <lineage>
        <taxon>Bacteria</taxon>
        <taxon>Bacillati</taxon>
        <taxon>Actinomycetota</taxon>
        <taxon>Actinomycetes</taxon>
        <taxon>Mycobacteriales</taxon>
        <taxon>Corynebacteriaceae</taxon>
        <taxon>Corynebacterium</taxon>
    </lineage>
</organism>
<protein>
    <submittedName>
        <fullName evidence="3">Type II toxin-antitoxin system mRNA interferase toxin, RelE/StbE family</fullName>
    </submittedName>
</protein>
<proteinExistence type="inferred from homology"/>
<name>A0A2N0X726_9CORY</name>